<dbReference type="InterPro" id="IPR004113">
    <property type="entry name" value="FAD-bd_oxidored_4_C"/>
</dbReference>
<keyword evidence="2" id="KW-0285">Flavoprotein</keyword>
<dbReference type="Proteomes" id="UP000198611">
    <property type="component" value="Unassembled WGS sequence"/>
</dbReference>
<dbReference type="SUPFAM" id="SSF55103">
    <property type="entry name" value="FAD-linked oxidases, C-terminal domain"/>
    <property type="match status" value="1"/>
</dbReference>
<dbReference type="EMBL" id="FOMJ01000002">
    <property type="protein sequence ID" value="SFD15672.1"/>
    <property type="molecule type" value="Genomic_DNA"/>
</dbReference>
<dbReference type="InterPro" id="IPR006094">
    <property type="entry name" value="Oxid_FAD_bind_N"/>
</dbReference>
<dbReference type="InterPro" id="IPR016169">
    <property type="entry name" value="FAD-bd_PCMH_sub2"/>
</dbReference>
<dbReference type="OrthoDB" id="9811557at2"/>
<dbReference type="PROSITE" id="PS51387">
    <property type="entry name" value="FAD_PCMH"/>
    <property type="match status" value="1"/>
</dbReference>
<dbReference type="PANTHER" id="PTHR11748:SF103">
    <property type="entry name" value="GLYCOLATE OXIDASE SUBUNIT GLCE"/>
    <property type="match status" value="1"/>
</dbReference>
<dbReference type="PANTHER" id="PTHR11748">
    <property type="entry name" value="D-LACTATE DEHYDROGENASE"/>
    <property type="match status" value="1"/>
</dbReference>
<comment type="cofactor">
    <cofactor evidence="1">
        <name>FAD</name>
        <dbReference type="ChEBI" id="CHEBI:57692"/>
    </cofactor>
</comment>
<feature type="domain" description="FAD-binding PCMH-type" evidence="5">
    <location>
        <begin position="1"/>
        <end position="176"/>
    </location>
</feature>
<dbReference type="Gene3D" id="3.30.465.10">
    <property type="match status" value="1"/>
</dbReference>
<accession>A0A1I1Q160</accession>
<evidence type="ECO:0000256" key="2">
    <source>
        <dbReference type="ARBA" id="ARBA00022630"/>
    </source>
</evidence>
<evidence type="ECO:0000256" key="1">
    <source>
        <dbReference type="ARBA" id="ARBA00001974"/>
    </source>
</evidence>
<dbReference type="InterPro" id="IPR016166">
    <property type="entry name" value="FAD-bd_PCMH"/>
</dbReference>
<name>A0A1I1Q160_9GAMM</name>
<gene>
    <name evidence="6" type="ORF">SAMN05660831_00921</name>
</gene>
<dbReference type="GO" id="GO:0016491">
    <property type="term" value="F:oxidoreductase activity"/>
    <property type="evidence" value="ECO:0007669"/>
    <property type="project" value="UniProtKB-KW"/>
</dbReference>
<evidence type="ECO:0000256" key="3">
    <source>
        <dbReference type="ARBA" id="ARBA00022827"/>
    </source>
</evidence>
<evidence type="ECO:0000313" key="6">
    <source>
        <dbReference type="EMBL" id="SFD15672.1"/>
    </source>
</evidence>
<evidence type="ECO:0000313" key="7">
    <source>
        <dbReference type="Proteomes" id="UP000198611"/>
    </source>
</evidence>
<dbReference type="Pfam" id="PF01565">
    <property type="entry name" value="FAD_binding_4"/>
    <property type="match status" value="1"/>
</dbReference>
<protein>
    <submittedName>
        <fullName evidence="6">Glycolate oxidase FAD binding subunit</fullName>
    </submittedName>
</protein>
<evidence type="ECO:0000259" key="5">
    <source>
        <dbReference type="PROSITE" id="PS51387"/>
    </source>
</evidence>
<dbReference type="SUPFAM" id="SSF56176">
    <property type="entry name" value="FAD-binding/transporter-associated domain-like"/>
    <property type="match status" value="1"/>
</dbReference>
<keyword evidence="4" id="KW-0560">Oxidoreductase</keyword>
<dbReference type="Pfam" id="PF02913">
    <property type="entry name" value="FAD-oxidase_C"/>
    <property type="match status" value="1"/>
</dbReference>
<organism evidence="6 7">
    <name type="scientific">Thiohalospira halophila DSM 15071</name>
    <dbReference type="NCBI Taxonomy" id="1123397"/>
    <lineage>
        <taxon>Bacteria</taxon>
        <taxon>Pseudomonadati</taxon>
        <taxon>Pseudomonadota</taxon>
        <taxon>Gammaproteobacteria</taxon>
        <taxon>Thiohalospirales</taxon>
        <taxon>Thiohalospiraceae</taxon>
        <taxon>Thiohalospira</taxon>
    </lineage>
</organism>
<proteinExistence type="predicted"/>
<dbReference type="AlphaFoldDB" id="A0A1I1Q160"/>
<dbReference type="NCBIfam" id="NF008439">
    <property type="entry name" value="PRK11282.1"/>
    <property type="match status" value="1"/>
</dbReference>
<dbReference type="InterPro" id="IPR036318">
    <property type="entry name" value="FAD-bd_PCMH-like_sf"/>
</dbReference>
<keyword evidence="7" id="KW-1185">Reference proteome</keyword>
<sequence length="364" mass="37391">MSPNPTHQDREAELAAAVAEAAASGTPLAIRGGGTRAGCGRPEAGTPLAVAGHSGIVAYEPSELVVTVRGGTPLAELEAALAAEGQMLGFEPPRFGAGSTIGGAVASGLAGPRRAWTGGVRDALLGVRLLDGQGQALRFGGQVMKNVAGYDIARLQAGALGILGILLEVSLKVLPRPPAEATRVLAMGADAARARMVEWGRTPLPLAGAAWVDGRLHLRLAGNESAVAEAGERIGGEAEAGEAFWAALRDRTHPFFGGPFSDGEAPLWRLAVPPAAPALGRDLPGDWLLDWGGAQRWLAGEAPAERVRAVAREAGGHAVHVRGAAPEGEVLTPPTAPALAVQQRLKAAFDPHGILNPGRLYREL</sequence>
<reference evidence="6 7" key="1">
    <citation type="submission" date="2016-10" db="EMBL/GenBank/DDBJ databases">
        <authorList>
            <person name="de Groot N.N."/>
        </authorList>
    </citation>
    <scope>NUCLEOTIDE SEQUENCE [LARGE SCALE GENOMIC DNA]</scope>
    <source>
        <strain evidence="6 7">HL3</strain>
    </source>
</reference>
<dbReference type="RefSeq" id="WP_093427582.1">
    <property type="nucleotide sequence ID" value="NZ_FOMJ01000002.1"/>
</dbReference>
<keyword evidence="3" id="KW-0274">FAD</keyword>
<evidence type="ECO:0000256" key="4">
    <source>
        <dbReference type="ARBA" id="ARBA00023002"/>
    </source>
</evidence>
<dbReference type="Gene3D" id="1.10.45.10">
    <property type="entry name" value="Vanillyl-alcohol Oxidase, Chain A, domain 4"/>
    <property type="match status" value="1"/>
</dbReference>
<dbReference type="InterPro" id="IPR016164">
    <property type="entry name" value="FAD-linked_Oxase-like_C"/>
</dbReference>
<dbReference type="STRING" id="1123397.SAMN05660831_00921"/>
<dbReference type="GO" id="GO:0071949">
    <property type="term" value="F:FAD binding"/>
    <property type="evidence" value="ECO:0007669"/>
    <property type="project" value="InterPro"/>
</dbReference>
<dbReference type="InterPro" id="IPR016171">
    <property type="entry name" value="Vanillyl_alc_oxidase_C-sub2"/>
</dbReference>